<dbReference type="PANTHER" id="PTHR11228">
    <property type="entry name" value="RADICAL SAM DOMAIN PROTEIN"/>
    <property type="match status" value="1"/>
</dbReference>
<evidence type="ECO:0000256" key="1">
    <source>
        <dbReference type="ARBA" id="ARBA00001966"/>
    </source>
</evidence>
<dbReference type="NCBIfam" id="TIGR04085">
    <property type="entry name" value="rSAM_more_4Fe4S"/>
    <property type="match status" value="1"/>
</dbReference>
<dbReference type="SFLD" id="SFLDS00029">
    <property type="entry name" value="Radical_SAM"/>
    <property type="match status" value="1"/>
</dbReference>
<evidence type="ECO:0000313" key="9">
    <source>
        <dbReference type="Proteomes" id="UP001060414"/>
    </source>
</evidence>
<keyword evidence="4" id="KW-0479">Metal-binding</keyword>
<dbReference type="EMBL" id="CP092109">
    <property type="protein sequence ID" value="UWZ80869.1"/>
    <property type="molecule type" value="Genomic_DNA"/>
</dbReference>
<evidence type="ECO:0000256" key="2">
    <source>
        <dbReference type="ARBA" id="ARBA00022485"/>
    </source>
</evidence>
<dbReference type="CDD" id="cd21123">
    <property type="entry name" value="SPASM_MftC-like"/>
    <property type="match status" value="1"/>
</dbReference>
<dbReference type="PROSITE" id="PS51918">
    <property type="entry name" value="RADICAL_SAM"/>
    <property type="match status" value="1"/>
</dbReference>
<gene>
    <name evidence="8" type="ORF">L9S41_05560</name>
</gene>
<proteinExistence type="predicted"/>
<keyword evidence="5" id="KW-0408">Iron</keyword>
<evidence type="ECO:0000256" key="5">
    <source>
        <dbReference type="ARBA" id="ARBA00023004"/>
    </source>
</evidence>
<evidence type="ECO:0000259" key="7">
    <source>
        <dbReference type="PROSITE" id="PS51918"/>
    </source>
</evidence>
<reference evidence="8" key="1">
    <citation type="journal article" date="2022" name="Environ. Microbiol.">
        <title>Geoalkalibacter halelectricus SAP #1 sp. nov. possessing extracellular electron transfer and mineral#reducing capabilities from a haloalkaline environment.</title>
        <authorList>
            <person name="Yadav S."/>
            <person name="Singh R."/>
            <person name="Sundharam S.S."/>
            <person name="Chaudhary S."/>
            <person name="Krishnamurthi S."/>
            <person name="Patil S.A."/>
        </authorList>
    </citation>
    <scope>NUCLEOTIDE SEQUENCE</scope>
    <source>
        <strain evidence="8">SAP-1</strain>
    </source>
</reference>
<name>A0ABY5ZT79_9BACT</name>
<comment type="cofactor">
    <cofactor evidence="1">
        <name>[4Fe-4S] cluster</name>
        <dbReference type="ChEBI" id="CHEBI:49883"/>
    </cofactor>
</comment>
<dbReference type="CDD" id="cd01335">
    <property type="entry name" value="Radical_SAM"/>
    <property type="match status" value="1"/>
</dbReference>
<keyword evidence="3" id="KW-0949">S-adenosyl-L-methionine</keyword>
<keyword evidence="2" id="KW-0004">4Fe-4S</keyword>
<dbReference type="SUPFAM" id="SSF102114">
    <property type="entry name" value="Radical SAM enzymes"/>
    <property type="match status" value="1"/>
</dbReference>
<dbReference type="RefSeq" id="WP_260749236.1">
    <property type="nucleotide sequence ID" value="NZ_CP092109.1"/>
</dbReference>
<organism evidence="8 9">
    <name type="scientific">Geoalkalibacter halelectricus</name>
    <dbReference type="NCBI Taxonomy" id="2847045"/>
    <lineage>
        <taxon>Bacteria</taxon>
        <taxon>Pseudomonadati</taxon>
        <taxon>Thermodesulfobacteriota</taxon>
        <taxon>Desulfuromonadia</taxon>
        <taxon>Desulfuromonadales</taxon>
        <taxon>Geoalkalibacteraceae</taxon>
        <taxon>Geoalkalibacter</taxon>
    </lineage>
</organism>
<dbReference type="Gene3D" id="3.20.20.70">
    <property type="entry name" value="Aldolase class I"/>
    <property type="match status" value="1"/>
</dbReference>
<keyword evidence="9" id="KW-1185">Reference proteome</keyword>
<dbReference type="InterPro" id="IPR058240">
    <property type="entry name" value="rSAM_sf"/>
</dbReference>
<dbReference type="Proteomes" id="UP001060414">
    <property type="component" value="Chromosome"/>
</dbReference>
<dbReference type="InterPro" id="IPR013785">
    <property type="entry name" value="Aldolase_TIM"/>
</dbReference>
<evidence type="ECO:0000256" key="4">
    <source>
        <dbReference type="ARBA" id="ARBA00022723"/>
    </source>
</evidence>
<feature type="domain" description="Radical SAM core" evidence="7">
    <location>
        <begin position="9"/>
        <end position="221"/>
    </location>
</feature>
<keyword evidence="6" id="KW-0411">Iron-sulfur</keyword>
<dbReference type="PIRSF" id="PIRSF037420">
    <property type="entry name" value="PQQ_syn_pqqE"/>
    <property type="match status" value="1"/>
</dbReference>
<dbReference type="SFLD" id="SFLDG01386">
    <property type="entry name" value="main_SPASM_domain-containing"/>
    <property type="match status" value="1"/>
</dbReference>
<dbReference type="PANTHER" id="PTHR11228:SF7">
    <property type="entry name" value="PQQA PEPTIDE CYCLASE"/>
    <property type="match status" value="1"/>
</dbReference>
<evidence type="ECO:0000256" key="3">
    <source>
        <dbReference type="ARBA" id="ARBA00022691"/>
    </source>
</evidence>
<dbReference type="SFLD" id="SFLDG01067">
    <property type="entry name" value="SPASM/twitch_domain_containing"/>
    <property type="match status" value="1"/>
</dbReference>
<dbReference type="InterPro" id="IPR006638">
    <property type="entry name" value="Elp3/MiaA/NifB-like_rSAM"/>
</dbReference>
<dbReference type="Pfam" id="PF13186">
    <property type="entry name" value="SPASM"/>
    <property type="match status" value="1"/>
</dbReference>
<evidence type="ECO:0000256" key="6">
    <source>
        <dbReference type="ARBA" id="ARBA00023014"/>
    </source>
</evidence>
<dbReference type="InterPro" id="IPR050377">
    <property type="entry name" value="Radical_SAM_PqqE_MftC-like"/>
</dbReference>
<protein>
    <submittedName>
        <fullName evidence="8">Radical SAM protein</fullName>
    </submittedName>
</protein>
<dbReference type="InterPro" id="IPR007197">
    <property type="entry name" value="rSAM"/>
</dbReference>
<accession>A0ABY5ZT79</accession>
<dbReference type="InterPro" id="IPR017200">
    <property type="entry name" value="PqqE-like"/>
</dbReference>
<sequence length="371" mass="41703">MAAVTATEEFIPKWIAWETTQRCNLSCVHCRCSSDMQSSEGDFTTEEAYKLIDDICAVSTPVMVLSGGEPLLRADIWDIARYGTSKGLRMCMATNGTLIDDAVCAKMKEVDLKMVSLSLDGSTAEIHDNFRNCPGAFEGVVRAAETMKRNGIKFLINSSFTKRNQQDIGATFRLAKSLGATAWYMFMIVPTGRGEEIMNELISGEDYEEILKWHYDQERQEDDILMRPTCAPHYYRIVPQMAKAEGVDFKRRSLTFSTGGGKGCIAAQTICLIDCFGNLKPCSYFHSSVGNVKQVPFKELWFNSRVFNDLRDTKKYKGKCGECEFINVCGGCRARADAVYGDYMQEEPFCSYIPPRTRKRLEKEAAELAPK</sequence>
<dbReference type="Pfam" id="PF04055">
    <property type="entry name" value="Radical_SAM"/>
    <property type="match status" value="1"/>
</dbReference>
<dbReference type="SMART" id="SM00729">
    <property type="entry name" value="Elp3"/>
    <property type="match status" value="1"/>
</dbReference>
<dbReference type="InterPro" id="IPR023885">
    <property type="entry name" value="4Fe4S-binding_SPASM_dom"/>
</dbReference>
<evidence type="ECO:0000313" key="8">
    <source>
        <dbReference type="EMBL" id="UWZ80869.1"/>
    </source>
</evidence>